<comment type="subcellular location">
    <subcellularLocation>
        <location evidence="10">Cytoplasm</location>
    </subcellularLocation>
</comment>
<reference evidence="12" key="1">
    <citation type="submission" date="2014-07" db="EMBL/GenBank/DDBJ databases">
        <authorList>
            <person name="Monot Marc"/>
        </authorList>
    </citation>
    <scope>NUCLEOTIDE SEQUENCE</scope>
    <source>
        <strain evidence="13">7032989</strain>
        <strain evidence="12">7032994</strain>
    </source>
</reference>
<keyword evidence="5 10" id="KW-0808">Transferase</keyword>
<dbReference type="RefSeq" id="WP_003435168.1">
    <property type="nucleotide sequence ID" value="NZ_BAABSG010000001.1"/>
</dbReference>
<sequence>MEIIKGGVTVSEGFFASGIHCGLRKNKEKRDLALVYSDVLCDAAAVVTQNKVKGNPVYVTQEHIKNGKAQAIIVNSANANTFNGKEGLINAYKMAKFTSDKLNIKESDVLVASTGVIGKPLNIDLIEENMDELVNNLSKQGHIGAREAIMTTDIIKKEIAVAIMYGDKKITIGGMAKGSGMIHPNMATTLGFITTDANIDGVLLKEALKIAVDKSFNRVSVDGDTSTNDMVMILANGKAKNDRINKKDEHYQVFLSALTYVCIELAKLVAKDGEGCTKLIECYINGALSEEHAVKLAKTVISSSLVKTAVFGADANWGRILCALGYAGEEIDMEKVDIIFESMKGYIEVCKNGNGLDFNEEKAKKILEDDEISILVDLNMGNARGNAWGCDLSYDYVRINGSYRN</sequence>
<dbReference type="EMBL" id="LK932403">
    <property type="protein sequence ID" value="CDS88195.1"/>
    <property type="molecule type" value="Genomic_DNA"/>
</dbReference>
<evidence type="ECO:0000256" key="4">
    <source>
        <dbReference type="ARBA" id="ARBA00022605"/>
    </source>
</evidence>
<dbReference type="GO" id="GO:0006526">
    <property type="term" value="P:L-arginine biosynthetic process"/>
    <property type="evidence" value="ECO:0007669"/>
    <property type="project" value="UniProtKB-UniRule"/>
</dbReference>
<comment type="similarity">
    <text evidence="1 10">Belongs to the ArgJ family.</text>
</comment>
<proteinExistence type="inferred from homology"/>
<dbReference type="InterPro" id="IPR002813">
    <property type="entry name" value="Arg_biosynth_ArgJ"/>
</dbReference>
<evidence type="ECO:0000313" key="11">
    <source>
        <dbReference type="EMBL" id="CDS88070.1"/>
    </source>
</evidence>
<dbReference type="NCBIfam" id="TIGR00120">
    <property type="entry name" value="ArgJ"/>
    <property type="match status" value="1"/>
</dbReference>
<dbReference type="HAMAP" id="MF_01106">
    <property type="entry name" value="ArgJ"/>
    <property type="match status" value="1"/>
</dbReference>
<dbReference type="GO" id="GO:0004358">
    <property type="term" value="F:L-glutamate N-acetyltransferase activity, acting on acetyl-L-ornithine as donor"/>
    <property type="evidence" value="ECO:0007669"/>
    <property type="project" value="UniProtKB-UniRule"/>
</dbReference>
<dbReference type="Gene3D" id="3.60.70.12">
    <property type="entry name" value="L-amino peptidase D-ALA esterase/amidase"/>
    <property type="match status" value="1"/>
</dbReference>
<evidence type="ECO:0000256" key="9">
    <source>
        <dbReference type="ARBA" id="ARBA00049439"/>
    </source>
</evidence>
<dbReference type="GO" id="GO:0006592">
    <property type="term" value="P:ornithine biosynthetic process"/>
    <property type="evidence" value="ECO:0007669"/>
    <property type="project" value="TreeGrafter"/>
</dbReference>
<dbReference type="EC" id="2.3.1.35" evidence="10"/>
<dbReference type="MEROPS" id="T05.002"/>
<dbReference type="EMBL" id="LK932994">
    <property type="protein sequence ID" value="CDT17139.1"/>
    <property type="molecule type" value="Genomic_DNA"/>
</dbReference>
<dbReference type="GeneID" id="66354418"/>
<dbReference type="KEGG" id="pdf:CD630DERM_20330"/>
<dbReference type="CDD" id="cd02152">
    <property type="entry name" value="OAT"/>
    <property type="match status" value="1"/>
</dbReference>
<evidence type="ECO:0000256" key="7">
    <source>
        <dbReference type="ARBA" id="ARBA00023268"/>
    </source>
</evidence>
<dbReference type="AlphaFoldDB" id="A0A031WEG3"/>
<keyword evidence="7 10" id="KW-0511">Multifunctional enzyme</keyword>
<comment type="subunit">
    <text evidence="2 10">Heterotetramer of two alpha and two beta chains.</text>
</comment>
<dbReference type="Pfam" id="PF01960">
    <property type="entry name" value="ArgJ"/>
    <property type="match status" value="1"/>
</dbReference>
<dbReference type="Proteomes" id="UP000411588">
    <property type="component" value="Unassembled WGS sequence"/>
</dbReference>
<dbReference type="GO" id="GO:0005737">
    <property type="term" value="C:cytoplasm"/>
    <property type="evidence" value="ECO:0007669"/>
    <property type="project" value="UniProtKB-SubCell"/>
</dbReference>
<evidence type="ECO:0000256" key="6">
    <source>
        <dbReference type="ARBA" id="ARBA00022813"/>
    </source>
</evidence>
<keyword evidence="10" id="KW-0963">Cytoplasm</keyword>
<dbReference type="EMBL" id="LK932517">
    <property type="protein sequence ID" value="CDS88070.1"/>
    <property type="molecule type" value="Genomic_DNA"/>
</dbReference>
<evidence type="ECO:0000256" key="1">
    <source>
        <dbReference type="ARBA" id="ARBA00006774"/>
    </source>
</evidence>
<evidence type="ECO:0000256" key="2">
    <source>
        <dbReference type="ARBA" id="ARBA00011475"/>
    </source>
</evidence>
<keyword evidence="6 10" id="KW-0068">Autocatalytic cleavage</keyword>
<feature type="site" description="Involved in the stabilization of negative charge on the oxyanion by the formation of the oxyanion hole" evidence="10">
    <location>
        <position position="114"/>
    </location>
</feature>
<dbReference type="Gene3D" id="3.10.20.340">
    <property type="entry name" value="ArgJ beta chain, C-terminal domain"/>
    <property type="match status" value="1"/>
</dbReference>
<comment type="function">
    <text evidence="10">Catalyzes two activities which are involved in the cyclic version of arginine biosynthesis: the synthesis of N-acetylglutamate from glutamate and acetyl-CoA as the acetyl donor, and of ornithine by transacetylation between N(2)-acetylornithine and glutamate.</text>
</comment>
<keyword evidence="4 10" id="KW-0028">Amino-acid biosynthesis</keyword>
<protein>
    <recommendedName>
        <fullName evidence="10">Arginine biosynthesis bifunctional protein ArgJ</fullName>
    </recommendedName>
    <domain>
        <recommendedName>
            <fullName evidence="10">Glutamate N-acetyltransferase</fullName>
            <ecNumber evidence="10">2.3.1.35</ecNumber>
        </recommendedName>
        <alternativeName>
            <fullName evidence="10">Ornithine acetyltransferase</fullName>
            <shortName evidence="10">OATase</shortName>
        </alternativeName>
        <alternativeName>
            <fullName evidence="10">Ornithine transacetylase</fullName>
        </alternativeName>
    </domain>
    <domain>
        <recommendedName>
            <fullName evidence="10">Amino-acid acetyltransferase</fullName>
            <ecNumber evidence="10">2.3.1.1</ecNumber>
        </recommendedName>
        <alternativeName>
            <fullName evidence="10">N-acetylglutamate synthase</fullName>
            <shortName evidence="10">AGSase</shortName>
        </alternativeName>
    </domain>
    <component>
        <recommendedName>
            <fullName evidence="10">Arginine biosynthesis bifunctional protein ArgJ alpha chain</fullName>
        </recommendedName>
    </component>
    <component>
        <recommendedName>
            <fullName evidence="10">Arginine biosynthesis bifunctional protein ArgJ beta chain</fullName>
        </recommendedName>
    </component>
</protein>
<dbReference type="EC" id="2.3.1.1" evidence="10"/>
<evidence type="ECO:0000313" key="15">
    <source>
        <dbReference type="Proteomes" id="UP000411588"/>
    </source>
</evidence>
<feature type="chain" id="PRO_5044028407" description="Arginine biosynthesis bifunctional protein ArgJ beta chain" evidence="10">
    <location>
        <begin position="188"/>
        <end position="405"/>
    </location>
</feature>
<comment type="catalytic activity">
    <reaction evidence="10">
        <text>L-glutamate + acetyl-CoA = N-acetyl-L-glutamate + CoA + H(+)</text>
        <dbReference type="Rhea" id="RHEA:24292"/>
        <dbReference type="ChEBI" id="CHEBI:15378"/>
        <dbReference type="ChEBI" id="CHEBI:29985"/>
        <dbReference type="ChEBI" id="CHEBI:44337"/>
        <dbReference type="ChEBI" id="CHEBI:57287"/>
        <dbReference type="ChEBI" id="CHEBI:57288"/>
        <dbReference type="EC" id="2.3.1.1"/>
    </reaction>
</comment>
<feature type="chain" id="PRO_5044028406" description="Arginine biosynthesis bifunctional protein ArgJ alpha chain" evidence="10">
    <location>
        <begin position="1"/>
        <end position="187"/>
    </location>
</feature>
<evidence type="ECO:0000313" key="13">
    <source>
        <dbReference type="EMBL" id="CDT17139.1"/>
    </source>
</evidence>
<comment type="caution">
    <text evidence="10">Lacks conserved residue(s) required for the propagation of feature annotation.</text>
</comment>
<gene>
    <name evidence="10 12" type="primary">argJ</name>
    <name evidence="13" type="ORF">BN1095_330386</name>
    <name evidence="11" type="ORF">BN1096_630179</name>
    <name evidence="12" type="ORF">BN1097_640042</name>
    <name evidence="14" type="ORF">SAMEA1402399_01076</name>
</gene>
<feature type="binding site" evidence="10">
    <location>
        <position position="177"/>
    </location>
    <ligand>
        <name>substrate</name>
    </ligand>
</feature>
<keyword evidence="3 10" id="KW-0055">Arginine biosynthesis</keyword>
<evidence type="ECO:0000256" key="10">
    <source>
        <dbReference type="HAMAP-Rule" id="MF_01106"/>
    </source>
</evidence>
<dbReference type="PANTHER" id="PTHR23100">
    <property type="entry name" value="ARGININE BIOSYNTHESIS BIFUNCTIONAL PROTEIN ARGJ"/>
    <property type="match status" value="1"/>
</dbReference>
<dbReference type="SUPFAM" id="SSF56266">
    <property type="entry name" value="DmpA/ArgJ-like"/>
    <property type="match status" value="1"/>
</dbReference>
<feature type="site" description="Involved in the stabilization of negative charge on the oxyanion by the formation of the oxyanion hole" evidence="10">
    <location>
        <position position="115"/>
    </location>
</feature>
<dbReference type="NCBIfam" id="NF003802">
    <property type="entry name" value="PRK05388.1"/>
    <property type="match status" value="1"/>
</dbReference>
<feature type="binding site" evidence="10">
    <location>
        <position position="188"/>
    </location>
    <ligand>
        <name>substrate</name>
    </ligand>
</feature>
<organism evidence="12">
    <name type="scientific">Clostridioides difficile</name>
    <name type="common">Peptoclostridium difficile</name>
    <dbReference type="NCBI Taxonomy" id="1496"/>
    <lineage>
        <taxon>Bacteria</taxon>
        <taxon>Bacillati</taxon>
        <taxon>Bacillota</taxon>
        <taxon>Clostridia</taxon>
        <taxon>Peptostreptococcales</taxon>
        <taxon>Peptostreptococcaceae</taxon>
        <taxon>Clostridioides</taxon>
    </lineage>
</organism>
<evidence type="ECO:0000256" key="8">
    <source>
        <dbReference type="ARBA" id="ARBA00023315"/>
    </source>
</evidence>
<feature type="binding site" evidence="10">
    <location>
        <position position="151"/>
    </location>
    <ligand>
        <name>substrate</name>
    </ligand>
</feature>
<evidence type="ECO:0000313" key="14">
    <source>
        <dbReference type="EMBL" id="VFD30540.1"/>
    </source>
</evidence>
<feature type="site" description="Cleavage; by autolysis" evidence="10">
    <location>
        <begin position="187"/>
        <end position="188"/>
    </location>
</feature>
<feature type="active site" description="Nucleophile" evidence="10">
    <location>
        <position position="188"/>
    </location>
</feature>
<evidence type="ECO:0000313" key="12">
    <source>
        <dbReference type="EMBL" id="CDS88195.1"/>
    </source>
</evidence>
<accession>A0A031WEG3</accession>
<comment type="catalytic activity">
    <reaction evidence="9 10">
        <text>N(2)-acetyl-L-ornithine + L-glutamate = N-acetyl-L-glutamate + L-ornithine</text>
        <dbReference type="Rhea" id="RHEA:15349"/>
        <dbReference type="ChEBI" id="CHEBI:29985"/>
        <dbReference type="ChEBI" id="CHEBI:44337"/>
        <dbReference type="ChEBI" id="CHEBI:46911"/>
        <dbReference type="ChEBI" id="CHEBI:57805"/>
        <dbReference type="EC" id="2.3.1.35"/>
    </reaction>
</comment>
<dbReference type="UniPathway" id="UPA00068">
    <property type="reaction ID" value="UER00106"/>
</dbReference>
<dbReference type="EMBL" id="CAADAN010000003">
    <property type="protein sequence ID" value="VFD30540.1"/>
    <property type="molecule type" value="Genomic_DNA"/>
</dbReference>
<dbReference type="GO" id="GO:0004042">
    <property type="term" value="F:L-glutamate N-acetyltransferase activity"/>
    <property type="evidence" value="ECO:0007669"/>
    <property type="project" value="UniProtKB-UniRule"/>
</dbReference>
<evidence type="ECO:0000256" key="5">
    <source>
        <dbReference type="ARBA" id="ARBA00022679"/>
    </source>
</evidence>
<feature type="binding site" evidence="10">
    <location>
        <position position="274"/>
    </location>
    <ligand>
        <name>substrate</name>
    </ligand>
</feature>
<dbReference type="FunFam" id="3.10.20.340:FF:000001">
    <property type="entry name" value="Arginine biosynthesis bifunctional protein ArgJ, chloroplastic"/>
    <property type="match status" value="1"/>
</dbReference>
<dbReference type="FunFam" id="3.60.70.12:FF:000001">
    <property type="entry name" value="Arginine biosynthesis bifunctional protein ArgJ, chloroplastic"/>
    <property type="match status" value="1"/>
</dbReference>
<dbReference type="InterPro" id="IPR042195">
    <property type="entry name" value="ArgJ_beta_C"/>
</dbReference>
<dbReference type="PATRIC" id="fig|1496.1373.peg.2575"/>
<feature type="binding site" evidence="10">
    <location>
        <position position="400"/>
    </location>
    <ligand>
        <name>substrate</name>
    </ligand>
</feature>
<dbReference type="InterPro" id="IPR016117">
    <property type="entry name" value="ArgJ-like_dom_sf"/>
</dbReference>
<evidence type="ECO:0000256" key="3">
    <source>
        <dbReference type="ARBA" id="ARBA00022571"/>
    </source>
</evidence>
<name>A0A031WEG3_CLODI</name>
<comment type="pathway">
    <text evidence="10">Amino-acid biosynthesis; L-arginine biosynthesis; N(2)-acetyl-L-ornithine from L-glutamate: step 1/4.</text>
</comment>
<reference evidence="14 15" key="2">
    <citation type="submission" date="2019-02" db="EMBL/GenBank/DDBJ databases">
        <authorList>
            <consortium name="Pathogen Informatics"/>
        </authorList>
    </citation>
    <scope>NUCLEOTIDE SEQUENCE [LARGE SCALE GENOMIC DNA]</scope>
    <source>
        <strain evidence="14">Clo34</strain>
        <strain evidence="15">clo34</strain>
    </source>
</reference>
<keyword evidence="8 10" id="KW-0012">Acyltransferase</keyword>
<comment type="pathway">
    <text evidence="10">Amino-acid biosynthesis; L-arginine biosynthesis; L-ornithine and N-acetyl-L-glutamate from L-glutamate and N(2)-acetyl-L-ornithine (cyclic): step 1/1.</text>
</comment>
<dbReference type="PANTHER" id="PTHR23100:SF0">
    <property type="entry name" value="ARGININE BIOSYNTHESIS BIFUNCTIONAL PROTEIN ARGJ, MITOCHONDRIAL"/>
    <property type="match status" value="1"/>
</dbReference>